<dbReference type="SMART" id="SM00116">
    <property type="entry name" value="CBS"/>
    <property type="match status" value="2"/>
</dbReference>
<dbReference type="KEGG" id="cfm:BJL90_21220"/>
<feature type="domain" description="CBS" evidence="2">
    <location>
        <begin position="1"/>
        <end position="58"/>
    </location>
</feature>
<evidence type="ECO:0000259" key="2">
    <source>
        <dbReference type="PROSITE" id="PS51371"/>
    </source>
</evidence>
<keyword evidence="4" id="KW-0808">Transferase</keyword>
<keyword evidence="4" id="KW-0548">Nucleotidyltransferase</keyword>
<dbReference type="SUPFAM" id="SSF54631">
    <property type="entry name" value="CBS-domain pair"/>
    <property type="match status" value="1"/>
</dbReference>
<organism evidence="4 6">
    <name type="scientific">Clostridium formicaceticum</name>
    <dbReference type="NCBI Taxonomy" id="1497"/>
    <lineage>
        <taxon>Bacteria</taxon>
        <taxon>Bacillati</taxon>
        <taxon>Bacillota</taxon>
        <taxon>Clostridia</taxon>
        <taxon>Eubacteriales</taxon>
        <taxon>Clostridiaceae</taxon>
        <taxon>Clostridium</taxon>
    </lineage>
</organism>
<dbReference type="RefSeq" id="WP_070973491.1">
    <property type="nucleotide sequence ID" value="NZ_CP020559.1"/>
</dbReference>
<proteinExistence type="predicted"/>
<dbReference type="InterPro" id="IPR046342">
    <property type="entry name" value="CBS_dom_sf"/>
</dbReference>
<dbReference type="CDD" id="cd06426">
    <property type="entry name" value="NTP_transferase_like_2"/>
    <property type="match status" value="1"/>
</dbReference>
<sequence length="349" mass="40145">MKKWEKALISPNTKIQEAIRMIDLSSLQIAMVISQNNKLLGTVTDGDIRRGLLNGLSLDDPVERIMNKHPITITEMKDKKSTLKILKDNKIRHLPVVDNEGCVIGIERLEDLLDSAKNENWVILMAGGLGIRLKPLTDDCPKPMLSIGGKPLLEIILNHFIEQGFYQFCFSINYRGEQIKSYFGDGSKWGVEIHYLHEEKKMGTAGSLSLFSMKTEKPIIVMNGDILTKVNFKQLIDFHLEHWCEATVAVRNYDFQIPYGVVKVNKDRLIGFEEKPIYSSFINAGIYVLNPRVLDEIPKNAYFDMNQLLERMLKNGKQIVVFPIREYWMDIGAMEDFHRAKLDFYEVFQ</sequence>
<dbReference type="GO" id="GO:0016779">
    <property type="term" value="F:nucleotidyltransferase activity"/>
    <property type="evidence" value="ECO:0007669"/>
    <property type="project" value="UniProtKB-KW"/>
</dbReference>
<dbReference type="CDD" id="cd04607">
    <property type="entry name" value="CBS_pair_NTP_transferase_assoc"/>
    <property type="match status" value="1"/>
</dbReference>
<dbReference type="PANTHER" id="PTHR22572">
    <property type="entry name" value="SUGAR-1-PHOSPHATE GUANYL TRANSFERASE"/>
    <property type="match status" value="1"/>
</dbReference>
<feature type="domain" description="CBS" evidence="2">
    <location>
        <begin position="66"/>
        <end position="122"/>
    </location>
</feature>
<dbReference type="InterPro" id="IPR029044">
    <property type="entry name" value="Nucleotide-diphossugar_trans"/>
</dbReference>
<dbReference type="EMBL" id="CP017603">
    <property type="protein sequence ID" value="AOY78500.1"/>
    <property type="molecule type" value="Genomic_DNA"/>
</dbReference>
<accession>A0AAC9WHI2</accession>
<name>A0AAC9WHI2_9CLOT</name>
<dbReference type="Gene3D" id="3.90.550.10">
    <property type="entry name" value="Spore Coat Polysaccharide Biosynthesis Protein SpsA, Chain A"/>
    <property type="match status" value="1"/>
</dbReference>
<dbReference type="InterPro" id="IPR050486">
    <property type="entry name" value="Mannose-1P_guanyltransferase"/>
</dbReference>
<dbReference type="EC" id="2.7.7.71" evidence="4"/>
<dbReference type="Proteomes" id="UP000177894">
    <property type="component" value="Chromosome"/>
</dbReference>
<reference evidence="4 6" key="2">
    <citation type="submission" date="2017-03" db="EMBL/GenBank/DDBJ databases">
        <title>Complete sequence of Clostridium formicaceticum DSM 92.</title>
        <authorList>
            <person name="Poehlein A."/>
            <person name="Karl M."/>
            <person name="Bengelsdorf F.R."/>
            <person name="Duerre P."/>
            <person name="Daniel R."/>
        </authorList>
    </citation>
    <scope>NUCLEOTIDE SEQUENCE [LARGE SCALE GENOMIC DNA]</scope>
    <source>
        <strain evidence="4 6">DSM 92</strain>
    </source>
</reference>
<reference evidence="3 5" key="1">
    <citation type="submission" date="2016-10" db="EMBL/GenBank/DDBJ databases">
        <title>Complete Genome Sequence of Acetogen Clostridium formicoaceticum ATCC 27076.</title>
        <authorList>
            <person name="Bao T."/>
            <person name="Cheng C."/>
            <person name="Zhao J."/>
            <person name="Yang S.-T."/>
            <person name="Wang J."/>
            <person name="Wang M."/>
        </authorList>
    </citation>
    <scope>NUCLEOTIDE SEQUENCE [LARGE SCALE GENOMIC DNA]</scope>
    <source>
        <strain evidence="3 5">ATCC 27076</strain>
    </source>
</reference>
<dbReference type="PROSITE" id="PS51371">
    <property type="entry name" value="CBS"/>
    <property type="match status" value="2"/>
</dbReference>
<gene>
    <name evidence="4" type="primary">hddC_3</name>
    <name evidence="3" type="ORF">BJL90_21220</name>
    <name evidence="4" type="ORF">CLFO_32200</name>
</gene>
<dbReference type="Pfam" id="PF00483">
    <property type="entry name" value="NTP_transferase"/>
    <property type="match status" value="1"/>
</dbReference>
<evidence type="ECO:0000313" key="3">
    <source>
        <dbReference type="EMBL" id="AOY78500.1"/>
    </source>
</evidence>
<evidence type="ECO:0000256" key="1">
    <source>
        <dbReference type="PROSITE-ProRule" id="PRU00703"/>
    </source>
</evidence>
<evidence type="ECO:0000313" key="6">
    <source>
        <dbReference type="Proteomes" id="UP000192478"/>
    </source>
</evidence>
<evidence type="ECO:0000313" key="4">
    <source>
        <dbReference type="EMBL" id="ARE88814.1"/>
    </source>
</evidence>
<dbReference type="SUPFAM" id="SSF53448">
    <property type="entry name" value="Nucleotide-diphospho-sugar transferases"/>
    <property type="match status" value="1"/>
</dbReference>
<dbReference type="Gene3D" id="3.10.580.10">
    <property type="entry name" value="CBS-domain"/>
    <property type="match status" value="1"/>
</dbReference>
<keyword evidence="5" id="KW-1185">Reference proteome</keyword>
<dbReference type="AlphaFoldDB" id="A0AAC9WHI2"/>
<keyword evidence="1" id="KW-0129">CBS domain</keyword>
<dbReference type="InterPro" id="IPR000644">
    <property type="entry name" value="CBS_dom"/>
</dbReference>
<dbReference type="Proteomes" id="UP000192478">
    <property type="component" value="Chromosome"/>
</dbReference>
<evidence type="ECO:0000313" key="5">
    <source>
        <dbReference type="Proteomes" id="UP000177894"/>
    </source>
</evidence>
<dbReference type="Pfam" id="PF00571">
    <property type="entry name" value="CBS"/>
    <property type="match status" value="2"/>
</dbReference>
<dbReference type="EMBL" id="CP020559">
    <property type="protein sequence ID" value="ARE88814.1"/>
    <property type="molecule type" value="Genomic_DNA"/>
</dbReference>
<protein>
    <submittedName>
        <fullName evidence="3">Alcohol dehydrogenase</fullName>
    </submittedName>
    <submittedName>
        <fullName evidence="4">D-glycero-alpha-D-manno-heptose 1-phosphate guanylyltransferase</fullName>
        <ecNumber evidence="4">2.7.7.71</ecNumber>
    </submittedName>
</protein>
<dbReference type="InterPro" id="IPR005835">
    <property type="entry name" value="NTP_transferase_dom"/>
</dbReference>